<dbReference type="Proteomes" id="UP000245431">
    <property type="component" value="Chromosome PVE_r2"/>
</dbReference>
<sequence>MKRRQVERRVQESIQELLDVELSVNHTFRYAPSYADDRHRMKLELNALEKDVEEGRRPQSILVLRVVFLHDLREIQIPNIFMPDCMKRARLGKRTIKAIHDVGASFDYELFITDLTQSFFDRLLKRGAVQMNESCVQITCATDLTSDVGSPIHVFDESQELTTVSIFDFLKDK</sequence>
<proteinExistence type="predicted"/>
<organism evidence="1 2">
    <name type="scientific">Pseudomonas veronii 1YdBTEX2</name>
    <dbReference type="NCBI Taxonomy" id="1295141"/>
    <lineage>
        <taxon>Bacteria</taxon>
        <taxon>Pseudomonadati</taxon>
        <taxon>Pseudomonadota</taxon>
        <taxon>Gammaproteobacteria</taxon>
        <taxon>Pseudomonadales</taxon>
        <taxon>Pseudomonadaceae</taxon>
        <taxon>Pseudomonas</taxon>
    </lineage>
</organism>
<reference evidence="2" key="1">
    <citation type="submission" date="2016-07" db="EMBL/GenBank/DDBJ databases">
        <authorList>
            <person name="Florea S."/>
            <person name="Webb J.S."/>
            <person name="Jaromczyk J."/>
            <person name="Schardl C.L."/>
        </authorList>
    </citation>
    <scope>NUCLEOTIDE SEQUENCE [LARGE SCALE GENOMIC DNA]</scope>
    <source>
        <strain evidence="2">1YdBTEX2</strain>
    </source>
</reference>
<dbReference type="EMBL" id="LT599584">
    <property type="protein sequence ID" value="SBW84052.1"/>
    <property type="molecule type" value="Genomic_DNA"/>
</dbReference>
<gene>
    <name evidence="1" type="ORF">PVE_R2G0022</name>
</gene>
<evidence type="ECO:0000313" key="1">
    <source>
        <dbReference type="EMBL" id="SBW84052.1"/>
    </source>
</evidence>
<protein>
    <submittedName>
        <fullName evidence="1">Uncharacterized protein</fullName>
    </submittedName>
</protein>
<accession>A0A1D3K6Z9</accession>
<dbReference type="AlphaFoldDB" id="A0A1D3K6Z9"/>
<name>A0A1D3K6Z9_PSEVE</name>
<evidence type="ECO:0000313" key="2">
    <source>
        <dbReference type="Proteomes" id="UP000245431"/>
    </source>
</evidence>